<reference evidence="3" key="2">
    <citation type="submission" date="2015-03" db="UniProtKB">
        <authorList>
            <consortium name="EnsemblPlants"/>
        </authorList>
    </citation>
    <scope>IDENTIFICATION</scope>
</reference>
<keyword evidence="2" id="KW-0472">Membrane</keyword>
<dbReference type="Gramene" id="OBART02G31600.1">
    <property type="protein sequence ID" value="OBART02G31600.1"/>
    <property type="gene ID" value="OBART02G31600"/>
</dbReference>
<evidence type="ECO:0000256" key="2">
    <source>
        <dbReference type="SAM" id="Phobius"/>
    </source>
</evidence>
<keyword evidence="2" id="KW-1133">Transmembrane helix</keyword>
<dbReference type="EnsemblPlants" id="OBART02G31600.1">
    <property type="protein sequence ID" value="OBART02G31600.1"/>
    <property type="gene ID" value="OBART02G31600"/>
</dbReference>
<feature type="region of interest" description="Disordered" evidence="1">
    <location>
        <begin position="1"/>
        <end position="69"/>
    </location>
</feature>
<feature type="transmembrane region" description="Helical" evidence="2">
    <location>
        <begin position="113"/>
        <end position="132"/>
    </location>
</feature>
<feature type="region of interest" description="Disordered" evidence="1">
    <location>
        <begin position="158"/>
        <end position="179"/>
    </location>
</feature>
<organism evidence="3">
    <name type="scientific">Oryza barthii</name>
    <dbReference type="NCBI Taxonomy" id="65489"/>
    <lineage>
        <taxon>Eukaryota</taxon>
        <taxon>Viridiplantae</taxon>
        <taxon>Streptophyta</taxon>
        <taxon>Embryophyta</taxon>
        <taxon>Tracheophyta</taxon>
        <taxon>Spermatophyta</taxon>
        <taxon>Magnoliopsida</taxon>
        <taxon>Liliopsida</taxon>
        <taxon>Poales</taxon>
        <taxon>Poaceae</taxon>
        <taxon>BOP clade</taxon>
        <taxon>Oryzoideae</taxon>
        <taxon>Oryzeae</taxon>
        <taxon>Oryzinae</taxon>
        <taxon>Oryza</taxon>
    </lineage>
</organism>
<evidence type="ECO:0000313" key="4">
    <source>
        <dbReference type="Proteomes" id="UP000026960"/>
    </source>
</evidence>
<keyword evidence="2" id="KW-0812">Transmembrane</keyword>
<dbReference type="Proteomes" id="UP000026960">
    <property type="component" value="Chromosome 2"/>
</dbReference>
<dbReference type="PaxDb" id="65489-OBART02G31600.1"/>
<feature type="compositionally biased region" description="Basic and acidic residues" evidence="1">
    <location>
        <begin position="26"/>
        <end position="39"/>
    </location>
</feature>
<reference evidence="3" key="1">
    <citation type="journal article" date="2009" name="Rice">
        <title>De Novo Next Generation Sequencing of Plant Genomes.</title>
        <authorList>
            <person name="Rounsley S."/>
            <person name="Marri P.R."/>
            <person name="Yu Y."/>
            <person name="He R."/>
            <person name="Sisneros N."/>
            <person name="Goicoechea J.L."/>
            <person name="Lee S.J."/>
            <person name="Angelova A."/>
            <person name="Kudrna D."/>
            <person name="Luo M."/>
            <person name="Affourtit J."/>
            <person name="Desany B."/>
            <person name="Knight J."/>
            <person name="Niazi F."/>
            <person name="Egholm M."/>
            <person name="Wing R.A."/>
        </authorList>
    </citation>
    <scope>NUCLEOTIDE SEQUENCE [LARGE SCALE GENOMIC DNA]</scope>
    <source>
        <strain evidence="3">cv. IRGC 105608</strain>
    </source>
</reference>
<proteinExistence type="predicted"/>
<protein>
    <submittedName>
        <fullName evidence="3">Uncharacterized protein</fullName>
    </submittedName>
</protein>
<dbReference type="HOGENOM" id="CLU_1520160_0_0_1"/>
<evidence type="ECO:0000313" key="3">
    <source>
        <dbReference type="EnsemblPlants" id="OBART02G31600.1"/>
    </source>
</evidence>
<feature type="transmembrane region" description="Helical" evidence="2">
    <location>
        <begin position="82"/>
        <end position="101"/>
    </location>
</feature>
<sequence length="221" mass="24377">MPFGVTLAPRQKERSGAATGGVGGRRSGDQWRGRKEEQRRHQRQRRCGFAAATEPSPSSPPSDSPLPPPGICHCRRHQAIPALPAFGFAAATAGFAAVARARIRILRRCHRAIPALPSFGFAATTAGFAAVARDRLRIRCRHRRICHCYRRPPHHQIRRGRRLSAPSSSSERARWAEEQSTIRGGGRVDRLRAVVWLRKEISKVSASRSSLTLCDKALLGS</sequence>
<accession>A0A0D3FA65</accession>
<feature type="compositionally biased region" description="Pro residues" evidence="1">
    <location>
        <begin position="57"/>
        <end position="69"/>
    </location>
</feature>
<name>A0A0D3FA65_9ORYZ</name>
<evidence type="ECO:0000256" key="1">
    <source>
        <dbReference type="SAM" id="MobiDB-lite"/>
    </source>
</evidence>
<keyword evidence="4" id="KW-1185">Reference proteome</keyword>
<dbReference type="AlphaFoldDB" id="A0A0D3FA65"/>